<evidence type="ECO:0000256" key="1">
    <source>
        <dbReference type="ARBA" id="ARBA00004651"/>
    </source>
</evidence>
<evidence type="ECO:0000256" key="3">
    <source>
        <dbReference type="ARBA" id="ARBA00022475"/>
    </source>
</evidence>
<evidence type="ECO:0000256" key="12">
    <source>
        <dbReference type="HAMAP-Rule" id="MF_00188"/>
    </source>
</evidence>
<keyword evidence="12" id="KW-0346">Stress response</keyword>
<keyword evidence="10 12" id="KW-0482">Metalloprotease</keyword>
<dbReference type="Gene3D" id="3.30.2010.10">
    <property type="entry name" value="Metalloproteases ('zincins'), catalytic domain"/>
    <property type="match status" value="1"/>
</dbReference>
<evidence type="ECO:0000313" key="14">
    <source>
        <dbReference type="EMBL" id="CAL4043123.1"/>
    </source>
</evidence>
<comment type="similarity">
    <text evidence="2 12">Belongs to the peptidase M48B family.</text>
</comment>
<evidence type="ECO:0000256" key="11">
    <source>
        <dbReference type="ARBA" id="ARBA00023136"/>
    </source>
</evidence>
<dbReference type="EC" id="3.4.24.-" evidence="12"/>
<evidence type="ECO:0000256" key="2">
    <source>
        <dbReference type="ARBA" id="ARBA00009779"/>
    </source>
</evidence>
<dbReference type="RefSeq" id="WP_367680805.1">
    <property type="nucleotide sequence ID" value="NZ_OZ060371.1"/>
</dbReference>
<dbReference type="InterPro" id="IPR022919">
    <property type="entry name" value="Pept_M48_protease_HtpX"/>
</dbReference>
<keyword evidence="5 12" id="KW-0812">Transmembrane</keyword>
<organism evidence="14">
    <name type="scientific">Buchnera aphidicola</name>
    <name type="common">Anoecia corni</name>
    <dbReference type="NCBI Taxonomy" id="2994477"/>
    <lineage>
        <taxon>Bacteria</taxon>
        <taxon>Pseudomonadati</taxon>
        <taxon>Pseudomonadota</taxon>
        <taxon>Gammaproteobacteria</taxon>
        <taxon>Enterobacterales</taxon>
        <taxon>Erwiniaceae</taxon>
        <taxon>Buchnera</taxon>
    </lineage>
</organism>
<keyword evidence="11 12" id="KW-0472">Membrane</keyword>
<feature type="domain" description="Peptidase M48" evidence="13">
    <location>
        <begin position="74"/>
        <end position="293"/>
    </location>
</feature>
<evidence type="ECO:0000259" key="13">
    <source>
        <dbReference type="Pfam" id="PF01435"/>
    </source>
</evidence>
<dbReference type="PANTHER" id="PTHR43221:SF1">
    <property type="entry name" value="PROTEASE HTPX"/>
    <property type="match status" value="1"/>
</dbReference>
<feature type="active site" evidence="12">
    <location>
        <position position="140"/>
    </location>
</feature>
<gene>
    <name evidence="12 14" type="primary">htpX</name>
    <name evidence="14" type="ORF">BUANCORI2928_254</name>
</gene>
<reference evidence="14" key="1">
    <citation type="submission" date="2024-06" db="EMBL/GenBank/DDBJ databases">
        <authorList>
            <person name="Manzano-Marin A."/>
            <person name="Manzano-Marin A."/>
            <person name="Alejandro Manzano Marin A."/>
        </authorList>
    </citation>
    <scope>NUCLEOTIDE SEQUENCE</scope>
    <source>
        <strain evidence="14">Ancorni-2928</strain>
    </source>
</reference>
<evidence type="ECO:0000256" key="5">
    <source>
        <dbReference type="ARBA" id="ARBA00022692"/>
    </source>
</evidence>
<keyword evidence="9 12" id="KW-1133">Transmembrane helix</keyword>
<feature type="binding site" evidence="12">
    <location>
        <position position="223"/>
    </location>
    <ligand>
        <name>Zn(2+)</name>
        <dbReference type="ChEBI" id="CHEBI:29105"/>
        <note>catalytic</note>
    </ligand>
</feature>
<dbReference type="CDD" id="cd07335">
    <property type="entry name" value="M48B_HtpX_like"/>
    <property type="match status" value="1"/>
</dbReference>
<comment type="subcellular location">
    <subcellularLocation>
        <location evidence="1 12">Cell membrane</location>
        <topology evidence="1 12">Multi-pass membrane protein</topology>
    </subcellularLocation>
</comment>
<keyword evidence="3 12" id="KW-1003">Cell membrane</keyword>
<feature type="binding site" evidence="12">
    <location>
        <position position="143"/>
    </location>
    <ligand>
        <name>Zn(2+)</name>
        <dbReference type="ChEBI" id="CHEBI:29105"/>
        <note>catalytic</note>
    </ligand>
</feature>
<feature type="transmembrane region" description="Helical" evidence="12">
    <location>
        <begin position="159"/>
        <end position="179"/>
    </location>
</feature>
<dbReference type="PANTHER" id="PTHR43221">
    <property type="entry name" value="PROTEASE HTPX"/>
    <property type="match status" value="1"/>
</dbReference>
<evidence type="ECO:0000256" key="9">
    <source>
        <dbReference type="ARBA" id="ARBA00022989"/>
    </source>
</evidence>
<keyword evidence="6 12" id="KW-0479">Metal-binding</keyword>
<comment type="cofactor">
    <cofactor evidence="12">
        <name>Zn(2+)</name>
        <dbReference type="ChEBI" id="CHEBI:29105"/>
    </cofactor>
    <text evidence="12">Binds 1 zinc ion per subunit.</text>
</comment>
<dbReference type="HAMAP" id="MF_00188">
    <property type="entry name" value="Pept_M48_protease_HtpX"/>
    <property type="match status" value="1"/>
</dbReference>
<evidence type="ECO:0000256" key="4">
    <source>
        <dbReference type="ARBA" id="ARBA00022670"/>
    </source>
</evidence>
<dbReference type="GO" id="GO:0005886">
    <property type="term" value="C:plasma membrane"/>
    <property type="evidence" value="ECO:0007669"/>
    <property type="project" value="UniProtKB-SubCell"/>
</dbReference>
<evidence type="ECO:0000256" key="10">
    <source>
        <dbReference type="ARBA" id="ARBA00023049"/>
    </source>
</evidence>
<dbReference type="GO" id="GO:0004222">
    <property type="term" value="F:metalloendopeptidase activity"/>
    <property type="evidence" value="ECO:0007669"/>
    <property type="project" value="UniProtKB-UniRule"/>
</dbReference>
<proteinExistence type="inferred from homology"/>
<protein>
    <recommendedName>
        <fullName evidence="12">Protease HtpX</fullName>
        <ecNumber evidence="12">3.4.24.-</ecNumber>
    </recommendedName>
    <alternativeName>
        <fullName evidence="12">Heat shock protein HtpX</fullName>
    </alternativeName>
</protein>
<keyword evidence="4 12" id="KW-0645">Protease</keyword>
<dbReference type="NCBIfam" id="NF003965">
    <property type="entry name" value="PRK05457.1"/>
    <property type="match status" value="1"/>
</dbReference>
<feature type="transmembrane region" description="Helical" evidence="12">
    <location>
        <begin position="194"/>
        <end position="218"/>
    </location>
</feature>
<sequence>MMRIILFLLTNISVMLVFGFLLFIVGIQQNSIESLMIMSVLCGFGGSFFSLIFSKWIALRAVNGILVKQAKTEQEEWLIKTIQKYSKIVGITTPEISIYPSLEINAFATGPRRNSALIAVTTGLLQNMNKSEAEAVIAHEISHIANGDMVTMTLIQGTVNTFVIFFSRIVATIVTNFISSKKNEDNLNTSNYPIFYFLVSMFTEMVFGGIATIIIMWFSRNREFYADAGAAKIVGIDKMVAALKKLQMQNDQMNKGISSVTALCIHGQESFNLAKMFMSHPPLQQRIEALYNRDYL</sequence>
<name>A0AAT9IGU9_9GAMM</name>
<feature type="transmembrane region" description="Helical" evidence="12">
    <location>
        <begin position="34"/>
        <end position="53"/>
    </location>
</feature>
<feature type="binding site" evidence="12">
    <location>
        <position position="139"/>
    </location>
    <ligand>
        <name>Zn(2+)</name>
        <dbReference type="ChEBI" id="CHEBI:29105"/>
        <note>catalytic</note>
    </ligand>
</feature>
<dbReference type="InterPro" id="IPR050083">
    <property type="entry name" value="HtpX_protease"/>
</dbReference>
<dbReference type="InterPro" id="IPR001915">
    <property type="entry name" value="Peptidase_M48"/>
</dbReference>
<dbReference type="GO" id="GO:0008270">
    <property type="term" value="F:zinc ion binding"/>
    <property type="evidence" value="ECO:0007669"/>
    <property type="project" value="UniProtKB-UniRule"/>
</dbReference>
<dbReference type="Pfam" id="PF01435">
    <property type="entry name" value="Peptidase_M48"/>
    <property type="match status" value="1"/>
</dbReference>
<feature type="transmembrane region" description="Helical" evidence="12">
    <location>
        <begin position="7"/>
        <end position="28"/>
    </location>
</feature>
<dbReference type="GO" id="GO:0006508">
    <property type="term" value="P:proteolysis"/>
    <property type="evidence" value="ECO:0007669"/>
    <property type="project" value="UniProtKB-KW"/>
</dbReference>
<accession>A0AAT9IGU9</accession>
<keyword evidence="7 12" id="KW-0378">Hydrolase</keyword>
<dbReference type="EMBL" id="OZ060371">
    <property type="protein sequence ID" value="CAL4043123.1"/>
    <property type="molecule type" value="Genomic_DNA"/>
</dbReference>
<evidence type="ECO:0000256" key="8">
    <source>
        <dbReference type="ARBA" id="ARBA00022833"/>
    </source>
</evidence>
<keyword evidence="8 12" id="KW-0862">Zinc</keyword>
<dbReference type="AlphaFoldDB" id="A0AAT9IGU9"/>
<evidence type="ECO:0000256" key="6">
    <source>
        <dbReference type="ARBA" id="ARBA00022723"/>
    </source>
</evidence>
<evidence type="ECO:0000256" key="7">
    <source>
        <dbReference type="ARBA" id="ARBA00022801"/>
    </source>
</evidence>